<feature type="DNA-binding region" description="H-T-H motif" evidence="2">
    <location>
        <begin position="46"/>
        <end position="65"/>
    </location>
</feature>
<name>A0ABR6BEZ1_9PSEU</name>
<protein>
    <submittedName>
        <fullName evidence="5">AcrR family transcriptional regulator</fullName>
    </submittedName>
</protein>
<evidence type="ECO:0000256" key="2">
    <source>
        <dbReference type="PROSITE-ProRule" id="PRU00335"/>
    </source>
</evidence>
<dbReference type="Proteomes" id="UP000517916">
    <property type="component" value="Unassembled WGS sequence"/>
</dbReference>
<dbReference type="InterPro" id="IPR050109">
    <property type="entry name" value="HTH-type_TetR-like_transc_reg"/>
</dbReference>
<dbReference type="RefSeq" id="WP_318296219.1">
    <property type="nucleotide sequence ID" value="NZ_BAAABQ010000084.1"/>
</dbReference>
<evidence type="ECO:0000313" key="5">
    <source>
        <dbReference type="EMBL" id="MBA8925430.1"/>
    </source>
</evidence>
<proteinExistence type="predicted"/>
<keyword evidence="1 2" id="KW-0238">DNA-binding</keyword>
<organism evidence="5 6">
    <name type="scientific">Kutzneria viridogrisea</name>
    <dbReference type="NCBI Taxonomy" id="47990"/>
    <lineage>
        <taxon>Bacteria</taxon>
        <taxon>Bacillati</taxon>
        <taxon>Actinomycetota</taxon>
        <taxon>Actinomycetes</taxon>
        <taxon>Pseudonocardiales</taxon>
        <taxon>Pseudonocardiaceae</taxon>
        <taxon>Kutzneria</taxon>
    </lineage>
</organism>
<evidence type="ECO:0000313" key="6">
    <source>
        <dbReference type="Proteomes" id="UP000517916"/>
    </source>
</evidence>
<evidence type="ECO:0000256" key="1">
    <source>
        <dbReference type="ARBA" id="ARBA00023125"/>
    </source>
</evidence>
<dbReference type="PRINTS" id="PR00455">
    <property type="entry name" value="HTHTETR"/>
</dbReference>
<dbReference type="PANTHER" id="PTHR30055:SF209">
    <property type="entry name" value="POSSIBLE TRANSCRIPTIONAL REGULATORY PROTEIN (PROBABLY TETR-FAMILY)"/>
    <property type="match status" value="1"/>
</dbReference>
<dbReference type="PANTHER" id="PTHR30055">
    <property type="entry name" value="HTH-TYPE TRANSCRIPTIONAL REGULATOR RUTR"/>
    <property type="match status" value="1"/>
</dbReference>
<dbReference type="Gene3D" id="1.10.357.10">
    <property type="entry name" value="Tetracycline Repressor, domain 2"/>
    <property type="match status" value="1"/>
</dbReference>
<gene>
    <name evidence="5" type="ORF">BC739_002629</name>
</gene>
<comment type="caution">
    <text evidence="5">The sequence shown here is derived from an EMBL/GenBank/DDBJ whole genome shotgun (WGS) entry which is preliminary data.</text>
</comment>
<reference evidence="5 6" key="1">
    <citation type="submission" date="2020-08" db="EMBL/GenBank/DDBJ databases">
        <title>Genomic Encyclopedia of Archaeal and Bacterial Type Strains, Phase II (KMG-II): from individual species to whole genera.</title>
        <authorList>
            <person name="Goeker M."/>
        </authorList>
    </citation>
    <scope>NUCLEOTIDE SEQUENCE [LARGE SCALE GENOMIC DNA]</scope>
    <source>
        <strain evidence="5 6">DSM 43850</strain>
    </source>
</reference>
<accession>A0ABR6BEZ1</accession>
<sequence length="197" mass="21566">MPRPGMELPLVGQPEVTERADAARNRRKVLAAARRLFTERGEANVSMDDIAAAAGVGKGTLYRRFGDKGGLAIALLDEQERRLQSEILSGRPPLGPGAGPTMRLQAFIRAYCAFLDVNADLVLISERNSVGARFGTGSYQFWRQHLVHLFEELKLEQPGLRAEVLLASLSAESYQRLAATYSSAELAAVLLVQARCR</sequence>
<evidence type="ECO:0000256" key="3">
    <source>
        <dbReference type="SAM" id="MobiDB-lite"/>
    </source>
</evidence>
<dbReference type="PROSITE" id="PS50977">
    <property type="entry name" value="HTH_TETR_2"/>
    <property type="match status" value="1"/>
</dbReference>
<dbReference type="Pfam" id="PF00440">
    <property type="entry name" value="TetR_N"/>
    <property type="match status" value="1"/>
</dbReference>
<dbReference type="SUPFAM" id="SSF46689">
    <property type="entry name" value="Homeodomain-like"/>
    <property type="match status" value="1"/>
</dbReference>
<feature type="region of interest" description="Disordered" evidence="3">
    <location>
        <begin position="1"/>
        <end position="23"/>
    </location>
</feature>
<dbReference type="InterPro" id="IPR001647">
    <property type="entry name" value="HTH_TetR"/>
</dbReference>
<dbReference type="InterPro" id="IPR009057">
    <property type="entry name" value="Homeodomain-like_sf"/>
</dbReference>
<feature type="domain" description="HTH tetR-type" evidence="4">
    <location>
        <begin position="23"/>
        <end position="83"/>
    </location>
</feature>
<dbReference type="EMBL" id="JACJID010000002">
    <property type="protein sequence ID" value="MBA8925430.1"/>
    <property type="molecule type" value="Genomic_DNA"/>
</dbReference>
<evidence type="ECO:0000259" key="4">
    <source>
        <dbReference type="PROSITE" id="PS50977"/>
    </source>
</evidence>
<keyword evidence="6" id="KW-1185">Reference proteome</keyword>